<feature type="compositionally biased region" description="Low complexity" evidence="1">
    <location>
        <begin position="1418"/>
        <end position="1442"/>
    </location>
</feature>
<dbReference type="GO" id="GO:0006874">
    <property type="term" value="P:intracellular calcium ion homeostasis"/>
    <property type="evidence" value="ECO:0000318"/>
    <property type="project" value="GO_Central"/>
</dbReference>
<dbReference type="Proteomes" id="UP000006906">
    <property type="component" value="Chromosome 10"/>
</dbReference>
<feature type="compositionally biased region" description="Low complexity" evidence="1">
    <location>
        <begin position="1331"/>
        <end position="1344"/>
    </location>
</feature>
<feature type="region of interest" description="Disordered" evidence="1">
    <location>
        <begin position="1695"/>
        <end position="1845"/>
    </location>
</feature>
<organism evidence="2 3">
    <name type="scientific">Chlamydomonas reinhardtii</name>
    <name type="common">Chlamydomonas smithii</name>
    <dbReference type="NCBI Taxonomy" id="3055"/>
    <lineage>
        <taxon>Eukaryota</taxon>
        <taxon>Viridiplantae</taxon>
        <taxon>Chlorophyta</taxon>
        <taxon>core chlorophytes</taxon>
        <taxon>Chlorophyceae</taxon>
        <taxon>CS clade</taxon>
        <taxon>Chlamydomonadales</taxon>
        <taxon>Chlamydomonadaceae</taxon>
        <taxon>Chlamydomonas</taxon>
    </lineage>
</organism>
<dbReference type="Gramene" id="PNW77554">
    <property type="protein sequence ID" value="PNW77554"/>
    <property type="gene ID" value="CHLRE_10g441700v5"/>
</dbReference>
<proteinExistence type="predicted"/>
<dbReference type="GeneID" id="5715945"/>
<feature type="compositionally biased region" description="Low complexity" evidence="1">
    <location>
        <begin position="1392"/>
        <end position="1405"/>
    </location>
</feature>
<dbReference type="ExpressionAtlas" id="A0A2K3DAJ9">
    <property type="expression patterns" value="differential"/>
</dbReference>
<dbReference type="PANTHER" id="PTHR31323:SF1">
    <property type="entry name" value="MECHANOSENSITIVE ION CHANNEL PROTEIN"/>
    <property type="match status" value="1"/>
</dbReference>
<dbReference type="EMBL" id="CM008971">
    <property type="protein sequence ID" value="PNW77554.1"/>
    <property type="molecule type" value="Genomic_DNA"/>
</dbReference>
<feature type="region of interest" description="Disordered" evidence="1">
    <location>
        <begin position="1330"/>
        <end position="1516"/>
    </location>
</feature>
<dbReference type="KEGG" id="cre:CHLRE_10g441700v5"/>
<feature type="compositionally biased region" description="Gly residues" evidence="1">
    <location>
        <begin position="1481"/>
        <end position="1512"/>
    </location>
</feature>
<feature type="compositionally biased region" description="Low complexity" evidence="1">
    <location>
        <begin position="1353"/>
        <end position="1378"/>
    </location>
</feature>
<feature type="region of interest" description="Disordered" evidence="1">
    <location>
        <begin position="1"/>
        <end position="101"/>
    </location>
</feature>
<dbReference type="GO" id="GO:0005262">
    <property type="term" value="F:calcium channel activity"/>
    <property type="evidence" value="ECO:0000318"/>
    <property type="project" value="GO_Central"/>
</dbReference>
<feature type="region of interest" description="Disordered" evidence="1">
    <location>
        <begin position="138"/>
        <end position="160"/>
    </location>
</feature>
<sequence length="1845" mass="192931">MAKPQPQPLQPNPQQPANQHQQHHQRQPPHPSTRARRQAPKIFPFSRLEGPGGFGGLPAPPWYTRPPGAVGQPPACKRGRDTVPGGAGAGAQQQTGALPTGPERAGGSFLWDVQMLEVAGSPVGVAGGEWRAGKEQLAASAATWQSPDALPRLSQEPPPEGAPYTELLHSLQRIGSDLCRMAAAGGLPGDDWGEWLEEWHALLRQALEQLKRLLVDRAAVSNYPAQGSPGDAGMQGCSPSGNQQVTNHTQLKAAVELLLLQVAELPSPQGAGVAGAALDAVDYLVCKSSFADFDRCDAAARDILISGCVKLSQLAAERLRGCGGRGGGAGSPGAGGDCGRGGRGGRSGGASDSWQEVLSLSLQRLAGWLQQQSQLVAEMSEVADLTMEVRRLRLLGPCQLGGLQWCDATTSNPTSSGYRDMMFSRLAAEQRHVLGKLCKQLTVLVRAVGRSLAEVLLQPAAVQALLQPDRTRDACRNDKLLLLSTAVQVLALQQHCQQPLPQSGGNGTVAAAVPFGVTTADSPTAAAVGHGGARGAYELVVGSQLQVAVERLLYYDYNAPVDLSVHAITPQAPCRDYAVPLLGFLHALTQHANNQPSTSHVQKATLGSWDRIEAAAAAAVGFVGGGSSAFLRRVWESRLEPHQRMLAVALLASAARGLVALRRTDLVAGALLPARAGPTKEQLGLLGVWLRLAMEGGSDRAMLQLLTAELLRAPEARALFCCFSASSAIAIASPEAAAADICGRSEAVAEQVLAALSALAQQRQQLPALEAQQRSSQLLALLDGLDTSVHHLNEELRRGDAAASPATGDGAGKDPTPLSAATLQAHRHMTSVAMAAQAACAGGSLDLHAALGGVLLGGGTGRPDAARWERAQGAVRLLEAAAAMVVEDVASLTFHAGCDAAAVLRWHEALRRRSSGGLMAELWSVLTHVFDSRADLTPLQGKSSVQTRCLVLLCSVVTELPGAEGTPEHAKAAKLRLLAARAAAQQLAPLDAADAAPAISAARDSAARALHRCVTGAVRHYCKAGLGAHLKTALVRYGTNALGWLRELLRQPELRQTDVAERLMPALLCLVAEALCEVRGQLLAQQLLVVDGEVGTAATQPTQPQSAGDALSRRRLSLRLVGAVLEAAADVMKLAAENGLLASQEQAGKTEKGSVHIESSPLQCMEAAPRGPLRAAVGCTLGLLLRVCVECSVVWLRPDGASAQSAVLTAAFPPQAEHRREVLSRLSSCAGFPAPAEEWQAVRNELRACSSPHVSKLAGRPPHQEGADEAVRLSTTALGCLARLAEECGTEGRQYMWPPTRCMWTLLQQYSSSAVQLDHSQKAGLSKFIRQQHQPQTAAQQHGAPQPPPQRPQQPQHLQQAGQPLQSQLLASQQQPHPSTQPGVLPSAAQGPRQPQRPQQPRQPQHALQASQVEHSRAQPAAQARGPQAQQQRAQQQERPAAITAMTGSSSQPSAAGADPEHVHKRKRQAPGPPERAAQAGAGGGGGGGGRGGGGGAVSGAAGGGRSSGGSAGDREASTVPLVYATGRAMDAGSEEYKAMLQAAVAFADLPAWYDNMRQQEQGQEQEQSGSAALDVPPLLARVSACSAISKLSQHFCVVATLMDGSLSGPPRVLLYVLGEEAIAREMHRVLSRQPIVAVYGAQQFKGAPPQSGQPFKVKLEIDTRANRSDMQRCGVVVRPRSARVDQVREAVNKMNAQQRASQGGAAPSGGNNGLASQQPVPAPDQTQQGPLATAPMPGAAGGLTAPATLPRGGLTPLQAAGPEPQAGTTPAVDFQARGPPEPEGVPPPQRHVTPWRGVFAAASDDEDDPLDGGRTQPPGARQDDAPGNEEEGADYVPATQDSDS</sequence>
<dbReference type="RefSeq" id="XP_042920204.1">
    <property type="nucleotide sequence ID" value="XM_043066807.1"/>
</dbReference>
<evidence type="ECO:0000313" key="2">
    <source>
        <dbReference type="EMBL" id="PNW77554.1"/>
    </source>
</evidence>
<keyword evidence="3" id="KW-1185">Reference proteome</keyword>
<dbReference type="OrthoDB" id="543879at2759"/>
<dbReference type="GO" id="GO:0070588">
    <property type="term" value="P:calcium ion transmembrane transport"/>
    <property type="evidence" value="ECO:0000318"/>
    <property type="project" value="GO_Central"/>
</dbReference>
<feature type="compositionally biased region" description="Polar residues" evidence="1">
    <location>
        <begin position="1714"/>
        <end position="1729"/>
    </location>
</feature>
<feature type="compositionally biased region" description="Pro residues" evidence="1">
    <location>
        <begin position="1"/>
        <end position="14"/>
    </location>
</feature>
<feature type="compositionally biased region" description="Gly residues" evidence="1">
    <location>
        <begin position="324"/>
        <end position="348"/>
    </location>
</feature>
<reference evidence="2 3" key="1">
    <citation type="journal article" date="2007" name="Science">
        <title>The Chlamydomonas genome reveals the evolution of key animal and plant functions.</title>
        <authorList>
            <person name="Merchant S.S."/>
            <person name="Prochnik S.E."/>
            <person name="Vallon O."/>
            <person name="Harris E.H."/>
            <person name="Karpowicz S.J."/>
            <person name="Witman G.B."/>
            <person name="Terry A."/>
            <person name="Salamov A."/>
            <person name="Fritz-Laylin L.K."/>
            <person name="Marechal-Drouard L."/>
            <person name="Marshall W.F."/>
            <person name="Qu L.H."/>
            <person name="Nelson D.R."/>
            <person name="Sanderfoot A.A."/>
            <person name="Spalding M.H."/>
            <person name="Kapitonov V.V."/>
            <person name="Ren Q."/>
            <person name="Ferris P."/>
            <person name="Lindquist E."/>
            <person name="Shapiro H."/>
            <person name="Lucas S.M."/>
            <person name="Grimwood J."/>
            <person name="Schmutz J."/>
            <person name="Cardol P."/>
            <person name="Cerutti H."/>
            <person name="Chanfreau G."/>
            <person name="Chen C.L."/>
            <person name="Cognat V."/>
            <person name="Croft M.T."/>
            <person name="Dent R."/>
            <person name="Dutcher S."/>
            <person name="Fernandez E."/>
            <person name="Fukuzawa H."/>
            <person name="Gonzalez-Ballester D."/>
            <person name="Gonzalez-Halphen D."/>
            <person name="Hallmann A."/>
            <person name="Hanikenne M."/>
            <person name="Hippler M."/>
            <person name="Inwood W."/>
            <person name="Jabbari K."/>
            <person name="Kalanon M."/>
            <person name="Kuras R."/>
            <person name="Lefebvre P.A."/>
            <person name="Lemaire S.D."/>
            <person name="Lobanov A.V."/>
            <person name="Lohr M."/>
            <person name="Manuell A."/>
            <person name="Meier I."/>
            <person name="Mets L."/>
            <person name="Mittag M."/>
            <person name="Mittelmeier T."/>
            <person name="Moroney J.V."/>
            <person name="Moseley J."/>
            <person name="Napoli C."/>
            <person name="Nedelcu A.M."/>
            <person name="Niyogi K."/>
            <person name="Novoselov S.V."/>
            <person name="Paulsen I.T."/>
            <person name="Pazour G."/>
            <person name="Purton S."/>
            <person name="Ral J.P."/>
            <person name="Riano-Pachon D.M."/>
            <person name="Riekhof W."/>
            <person name="Rymarquis L."/>
            <person name="Schroda M."/>
            <person name="Stern D."/>
            <person name="Umen J."/>
            <person name="Willows R."/>
            <person name="Wilson N."/>
            <person name="Zimmer S.L."/>
            <person name="Allmer J."/>
            <person name="Balk J."/>
            <person name="Bisova K."/>
            <person name="Chen C.J."/>
            <person name="Elias M."/>
            <person name="Gendler K."/>
            <person name="Hauser C."/>
            <person name="Lamb M.R."/>
            <person name="Ledford H."/>
            <person name="Long J.C."/>
            <person name="Minagawa J."/>
            <person name="Page M.D."/>
            <person name="Pan J."/>
            <person name="Pootakham W."/>
            <person name="Roje S."/>
            <person name="Rose A."/>
            <person name="Stahlberg E."/>
            <person name="Terauchi A.M."/>
            <person name="Yang P."/>
            <person name="Ball S."/>
            <person name="Bowler C."/>
            <person name="Dieckmann C.L."/>
            <person name="Gladyshev V.N."/>
            <person name="Green P."/>
            <person name="Jorgensen R."/>
            <person name="Mayfield S."/>
            <person name="Mueller-Roeber B."/>
            <person name="Rajamani S."/>
            <person name="Sayre R.T."/>
            <person name="Brokstein P."/>
            <person name="Dubchak I."/>
            <person name="Goodstein D."/>
            <person name="Hornick L."/>
            <person name="Huang Y.W."/>
            <person name="Jhaveri J."/>
            <person name="Luo Y."/>
            <person name="Martinez D."/>
            <person name="Ngau W.C."/>
            <person name="Otillar B."/>
            <person name="Poliakov A."/>
            <person name="Porter A."/>
            <person name="Szajkowski L."/>
            <person name="Werner G."/>
            <person name="Zhou K."/>
            <person name="Grigoriev I.V."/>
            <person name="Rokhsar D.S."/>
            <person name="Grossman A.R."/>
        </authorList>
    </citation>
    <scope>NUCLEOTIDE SEQUENCE [LARGE SCALE GENOMIC DNA]</scope>
    <source>
        <strain evidence="3">CC-503</strain>
    </source>
</reference>
<feature type="region of interest" description="Disordered" evidence="1">
    <location>
        <begin position="324"/>
        <end position="350"/>
    </location>
</feature>
<evidence type="ECO:0000313" key="3">
    <source>
        <dbReference type="Proteomes" id="UP000006906"/>
    </source>
</evidence>
<evidence type="ECO:0000256" key="1">
    <source>
        <dbReference type="SAM" id="MobiDB-lite"/>
    </source>
</evidence>
<dbReference type="PANTHER" id="PTHR31323">
    <property type="entry name" value="MECHANOSENSITIVE ION CHANNEL PROTEIN MSY2"/>
    <property type="match status" value="1"/>
</dbReference>
<accession>A0A2K3DAJ9</accession>
<name>A0A2K3DAJ9_CHLRE</name>
<feature type="compositionally biased region" description="Pro residues" evidence="1">
    <location>
        <begin position="1780"/>
        <end position="1790"/>
    </location>
</feature>
<feature type="compositionally biased region" description="Basic residues" evidence="1">
    <location>
        <begin position="21"/>
        <end position="39"/>
    </location>
</feature>
<feature type="compositionally biased region" description="Low complexity" evidence="1">
    <location>
        <begin position="1730"/>
        <end position="1751"/>
    </location>
</feature>
<gene>
    <name evidence="2" type="ORF">CHLRE_10g441700v5</name>
</gene>
<dbReference type="InParanoid" id="A0A2K3DAJ9"/>
<protein>
    <submittedName>
        <fullName evidence="2">Uncharacterized protein</fullName>
    </submittedName>
</protein>
<feature type="region of interest" description="Disordered" evidence="1">
    <location>
        <begin position="798"/>
        <end position="817"/>
    </location>
</feature>